<evidence type="ECO:0000256" key="1">
    <source>
        <dbReference type="ARBA" id="ARBA00004141"/>
    </source>
</evidence>
<name>A0A9W5QAP1_BACCE</name>
<feature type="transmembrane region" description="Helical" evidence="5">
    <location>
        <begin position="246"/>
        <end position="263"/>
    </location>
</feature>
<sequence length="458" mass="52904">MKDKSFVLQKMDSKNSYVYNSIFIMLISLFILYVPVVNSMQPLIKAPYSYYANFLIIFVLWLFNFLNSKNANFTKEYLQSMGCLYVLGLYCAISSFWSEIQFETLWRTFIIFGPIFAMAYIVNVDRMIEKTLIASYKIQMLVGLFLAILMIFIKIFGLMMWFNDEYSLNYITLGPIRIEQAVYYSGATLRFSSITGNPNILSYILLISLATTLILFLRQSIKTFYFIISFLIQCYALFLTYSRTGILAFGIFLFLFFWLNNSRGMNRLRKNIWKFMRISLILSVFAGGIIALLLQGSNQRLSLDLAGRGKAWDLLADVISNHFFLGIGFNSSQEFLREMNVGVNHAHSLYLGITAEIGVIGLGLFLFFVCCTLGILIQQFQKYKNNLEYKNQWLMYSGNIAIIVAILFHQGTEFSLLRNNYLNFLWFFFIFTTIKLGSDLIKRENGGDPVAKNFSNRG</sequence>
<feature type="transmembrane region" description="Helical" evidence="5">
    <location>
        <begin position="16"/>
        <end position="36"/>
    </location>
</feature>
<evidence type="ECO:0000256" key="4">
    <source>
        <dbReference type="ARBA" id="ARBA00023136"/>
    </source>
</evidence>
<comment type="caution">
    <text evidence="7">The sequence shown here is derived from an EMBL/GenBank/DDBJ whole genome shotgun (WGS) entry which is preliminary data.</text>
</comment>
<comment type="subcellular location">
    <subcellularLocation>
        <location evidence="1">Membrane</location>
        <topology evidence="1">Multi-pass membrane protein</topology>
    </subcellularLocation>
</comment>
<dbReference type="PANTHER" id="PTHR37422:SF17">
    <property type="entry name" value="O-ANTIGEN LIGASE"/>
    <property type="match status" value="1"/>
</dbReference>
<feature type="transmembrane region" description="Helical" evidence="5">
    <location>
        <begin position="393"/>
        <end position="409"/>
    </location>
</feature>
<dbReference type="Pfam" id="PF04932">
    <property type="entry name" value="Wzy_C"/>
    <property type="match status" value="1"/>
</dbReference>
<dbReference type="AlphaFoldDB" id="A0A9W5QAP1"/>
<gene>
    <name evidence="7" type="ORF">IGU_02859</name>
</gene>
<feature type="transmembrane region" description="Helical" evidence="5">
    <location>
        <begin position="275"/>
        <end position="294"/>
    </location>
</feature>
<feature type="domain" description="O-antigen ligase-related" evidence="6">
    <location>
        <begin position="229"/>
        <end position="366"/>
    </location>
</feature>
<evidence type="ECO:0000259" key="6">
    <source>
        <dbReference type="Pfam" id="PF04932"/>
    </source>
</evidence>
<dbReference type="InterPro" id="IPR051533">
    <property type="entry name" value="WaaL-like"/>
</dbReference>
<reference evidence="7 8" key="1">
    <citation type="submission" date="2012-12" db="EMBL/GenBank/DDBJ databases">
        <title>The Genome Sequence of Bacillus cereus ISP2954.</title>
        <authorList>
            <consortium name="The Broad Institute Genome Sequencing Platform"/>
            <consortium name="The Broad Institute Genome Sequencing Center for Infectious Disease"/>
            <person name="Feldgarden M."/>
            <person name="Van der Auwera G.A."/>
            <person name="Mahillon J."/>
            <person name="Duprez V."/>
            <person name="Timmery S."/>
            <person name="Mattelet C."/>
            <person name="Dierick K."/>
            <person name="Sun M."/>
            <person name="Yu Z."/>
            <person name="Zhu L."/>
            <person name="Hu X."/>
            <person name="Shank E.B."/>
            <person name="Swiecicka I."/>
            <person name="Hansen B.M."/>
            <person name="Andrup L."/>
            <person name="Walker B."/>
            <person name="Young S.K."/>
            <person name="Zeng Q."/>
            <person name="Gargeya S."/>
            <person name="Fitzgerald M."/>
            <person name="Haas B."/>
            <person name="Abouelleil A."/>
            <person name="Alvarado L."/>
            <person name="Arachchi H.M."/>
            <person name="Berlin A.M."/>
            <person name="Chapman S.B."/>
            <person name="Dewar J."/>
            <person name="Goldberg J."/>
            <person name="Griggs A."/>
            <person name="Gujja S."/>
            <person name="Hansen M."/>
            <person name="Howarth C."/>
            <person name="Imamovic A."/>
            <person name="Larimer J."/>
            <person name="McCowan C."/>
            <person name="Murphy C."/>
            <person name="Neiman D."/>
            <person name="Pearson M."/>
            <person name="Priest M."/>
            <person name="Roberts A."/>
            <person name="Saif S."/>
            <person name="Shea T."/>
            <person name="Sisk P."/>
            <person name="Sykes S."/>
            <person name="Wortman J."/>
            <person name="Nusbaum C."/>
            <person name="Birren B."/>
        </authorList>
    </citation>
    <scope>NUCLEOTIDE SEQUENCE [LARGE SCALE GENOMIC DNA]</scope>
    <source>
        <strain evidence="7 8">ISP2954</strain>
    </source>
</reference>
<evidence type="ECO:0000256" key="5">
    <source>
        <dbReference type="SAM" id="Phobius"/>
    </source>
</evidence>
<dbReference type="PANTHER" id="PTHR37422">
    <property type="entry name" value="TEICHURONIC ACID BIOSYNTHESIS PROTEIN TUAE"/>
    <property type="match status" value="1"/>
</dbReference>
<feature type="transmembrane region" description="Helical" evidence="5">
    <location>
        <begin position="142"/>
        <end position="162"/>
    </location>
</feature>
<keyword evidence="4 5" id="KW-0472">Membrane</keyword>
<dbReference type="EMBL" id="AHEJ01000118">
    <property type="protein sequence ID" value="EOP52689.1"/>
    <property type="molecule type" value="Genomic_DNA"/>
</dbReference>
<evidence type="ECO:0000313" key="7">
    <source>
        <dbReference type="EMBL" id="EOP52689.1"/>
    </source>
</evidence>
<proteinExistence type="predicted"/>
<dbReference type="Proteomes" id="UP000013989">
    <property type="component" value="Unassembled WGS sequence"/>
</dbReference>
<dbReference type="InterPro" id="IPR007016">
    <property type="entry name" value="O-antigen_ligase-rel_domated"/>
</dbReference>
<organism evidence="7 8">
    <name type="scientific">Bacillus cereus ISP2954</name>
    <dbReference type="NCBI Taxonomy" id="1053215"/>
    <lineage>
        <taxon>Bacteria</taxon>
        <taxon>Bacillati</taxon>
        <taxon>Bacillota</taxon>
        <taxon>Bacilli</taxon>
        <taxon>Bacillales</taxon>
        <taxon>Bacillaceae</taxon>
        <taxon>Bacillus</taxon>
        <taxon>Bacillus cereus group</taxon>
    </lineage>
</organism>
<feature type="transmembrane region" description="Helical" evidence="5">
    <location>
        <begin position="200"/>
        <end position="217"/>
    </location>
</feature>
<feature type="transmembrane region" description="Helical" evidence="5">
    <location>
        <begin position="78"/>
        <end position="98"/>
    </location>
</feature>
<feature type="transmembrane region" description="Helical" evidence="5">
    <location>
        <begin position="421"/>
        <end position="438"/>
    </location>
</feature>
<keyword evidence="3 5" id="KW-1133">Transmembrane helix</keyword>
<feature type="transmembrane region" description="Helical" evidence="5">
    <location>
        <begin position="224"/>
        <end position="240"/>
    </location>
</feature>
<dbReference type="GO" id="GO:0016020">
    <property type="term" value="C:membrane"/>
    <property type="evidence" value="ECO:0007669"/>
    <property type="project" value="UniProtKB-SubCell"/>
</dbReference>
<feature type="transmembrane region" description="Helical" evidence="5">
    <location>
        <begin position="104"/>
        <end position="122"/>
    </location>
</feature>
<evidence type="ECO:0000256" key="3">
    <source>
        <dbReference type="ARBA" id="ARBA00022989"/>
    </source>
</evidence>
<protein>
    <recommendedName>
        <fullName evidence="6">O-antigen ligase-related domain-containing protein</fullName>
    </recommendedName>
</protein>
<accession>A0A9W5QAP1</accession>
<feature type="transmembrane region" description="Helical" evidence="5">
    <location>
        <begin position="349"/>
        <end position="377"/>
    </location>
</feature>
<evidence type="ECO:0000256" key="2">
    <source>
        <dbReference type="ARBA" id="ARBA00022692"/>
    </source>
</evidence>
<feature type="transmembrane region" description="Helical" evidence="5">
    <location>
        <begin position="48"/>
        <end position="66"/>
    </location>
</feature>
<keyword evidence="2 5" id="KW-0812">Transmembrane</keyword>
<evidence type="ECO:0000313" key="8">
    <source>
        <dbReference type="Proteomes" id="UP000013989"/>
    </source>
</evidence>